<accession>A0A318RFF2</accession>
<protein>
    <submittedName>
        <fullName evidence="3">Putative amidohydrolase</fullName>
    </submittedName>
</protein>
<keyword evidence="4" id="KW-1185">Reference proteome</keyword>
<dbReference type="PANTHER" id="PTHR23088">
    <property type="entry name" value="NITRILASE-RELATED"/>
    <property type="match status" value="1"/>
</dbReference>
<dbReference type="Proteomes" id="UP000247591">
    <property type="component" value="Unassembled WGS sequence"/>
</dbReference>
<dbReference type="AlphaFoldDB" id="A0A318RFF2"/>
<comment type="similarity">
    <text evidence="1">Belongs to the carbon-nitrogen hydrolase superfamily. NIT1/NIT2 family.</text>
</comment>
<keyword evidence="3" id="KW-0378">Hydrolase</keyword>
<feature type="domain" description="CN hydrolase" evidence="2">
    <location>
        <begin position="9"/>
        <end position="247"/>
    </location>
</feature>
<evidence type="ECO:0000256" key="1">
    <source>
        <dbReference type="ARBA" id="ARBA00010613"/>
    </source>
</evidence>
<reference evidence="3 4" key="1">
    <citation type="submission" date="2018-06" db="EMBL/GenBank/DDBJ databases">
        <title>Genomic Encyclopedia of Type Strains, Phase IV (KMG-IV): sequencing the most valuable type-strain genomes for metagenomic binning, comparative biology and taxonomic classification.</title>
        <authorList>
            <person name="Goeker M."/>
        </authorList>
    </citation>
    <scope>NUCLEOTIDE SEQUENCE [LARGE SCALE GENOMIC DNA]</scope>
    <source>
        <strain evidence="3 4">DSM 45521</strain>
    </source>
</reference>
<dbReference type="InterPro" id="IPR003010">
    <property type="entry name" value="C-N_Hydrolase"/>
</dbReference>
<dbReference type="CDD" id="cd07581">
    <property type="entry name" value="nitrilase_3"/>
    <property type="match status" value="1"/>
</dbReference>
<dbReference type="InterPro" id="IPR036526">
    <property type="entry name" value="C-N_Hydrolase_sf"/>
</dbReference>
<dbReference type="PANTHER" id="PTHR23088:SF27">
    <property type="entry name" value="DEAMINATED GLUTATHIONE AMIDASE"/>
    <property type="match status" value="1"/>
</dbReference>
<evidence type="ECO:0000313" key="3">
    <source>
        <dbReference type="EMBL" id="PYE11848.1"/>
    </source>
</evidence>
<dbReference type="PROSITE" id="PS50263">
    <property type="entry name" value="CN_HYDROLASE"/>
    <property type="match status" value="1"/>
</dbReference>
<gene>
    <name evidence="3" type="ORF">DFR67_12915</name>
</gene>
<dbReference type="Pfam" id="PF00795">
    <property type="entry name" value="CN_hydrolase"/>
    <property type="match status" value="1"/>
</dbReference>
<proteinExistence type="inferred from homology"/>
<name>A0A318RFF2_WILLI</name>
<dbReference type="Gene3D" id="3.60.110.10">
    <property type="entry name" value="Carbon-nitrogen hydrolase"/>
    <property type="match status" value="1"/>
</dbReference>
<organism evidence="3 4">
    <name type="scientific">Williamsia limnetica</name>
    <dbReference type="NCBI Taxonomy" id="882452"/>
    <lineage>
        <taxon>Bacteria</taxon>
        <taxon>Bacillati</taxon>
        <taxon>Actinomycetota</taxon>
        <taxon>Actinomycetes</taxon>
        <taxon>Mycobacteriales</taxon>
        <taxon>Nocardiaceae</taxon>
        <taxon>Williamsia</taxon>
    </lineage>
</organism>
<evidence type="ECO:0000259" key="2">
    <source>
        <dbReference type="PROSITE" id="PS50263"/>
    </source>
</evidence>
<dbReference type="SUPFAM" id="SSF56317">
    <property type="entry name" value="Carbon-nitrogen hydrolase"/>
    <property type="match status" value="1"/>
</dbReference>
<sequence length="272" mass="28871">MTEINSAALTIMLVQHGVSQSKTRNVEIIRKYAAEAAAQGADLVVFPEGMMVAAVGNPDLAADSESLNGQFTTAVREAASANGIAIVAGMFESSGDGRVYNTLIASEAGGSLVAVYRKIHLYDAFAYRESDTVMPGDVELVTFTCSGMTVGLMTCYDLRFPELARALVLEQSAHVLVVPAAWANGPLKEDHWTVLSRARALENTVYLAVCDEAGAHTCGLSMVIDPAGVVTANAGEIEGSIKATMTGLRIEQTRSMNPSLRNVRMRRTPSVG</sequence>
<evidence type="ECO:0000313" key="4">
    <source>
        <dbReference type="Proteomes" id="UP000247591"/>
    </source>
</evidence>
<dbReference type="RefSeq" id="WP_211325195.1">
    <property type="nucleotide sequence ID" value="NZ_QJSP01000029.1"/>
</dbReference>
<comment type="caution">
    <text evidence="3">The sequence shown here is derived from an EMBL/GenBank/DDBJ whole genome shotgun (WGS) entry which is preliminary data.</text>
</comment>
<dbReference type="GO" id="GO:0016787">
    <property type="term" value="F:hydrolase activity"/>
    <property type="evidence" value="ECO:0007669"/>
    <property type="project" value="UniProtKB-KW"/>
</dbReference>
<dbReference type="EMBL" id="QJSP01000029">
    <property type="protein sequence ID" value="PYE11848.1"/>
    <property type="molecule type" value="Genomic_DNA"/>
</dbReference>